<protein>
    <submittedName>
        <fullName evidence="1">Uncharacterized protein</fullName>
    </submittedName>
</protein>
<accession>A0A2P2QS32</accession>
<dbReference type="AlphaFoldDB" id="A0A2P2QS32"/>
<dbReference type="EMBL" id="GGEC01089309">
    <property type="protein sequence ID" value="MBX69793.1"/>
    <property type="molecule type" value="Transcribed_RNA"/>
</dbReference>
<proteinExistence type="predicted"/>
<name>A0A2P2QS32_RHIMU</name>
<evidence type="ECO:0000313" key="1">
    <source>
        <dbReference type="EMBL" id="MBX69793.1"/>
    </source>
</evidence>
<reference evidence="1" key="1">
    <citation type="submission" date="2018-02" db="EMBL/GenBank/DDBJ databases">
        <title>Rhizophora mucronata_Transcriptome.</title>
        <authorList>
            <person name="Meera S.P."/>
            <person name="Sreeshan A."/>
            <person name="Augustine A."/>
        </authorList>
    </citation>
    <scope>NUCLEOTIDE SEQUENCE</scope>
    <source>
        <tissue evidence="1">Leaf</tissue>
    </source>
</reference>
<organism evidence="1">
    <name type="scientific">Rhizophora mucronata</name>
    <name type="common">Asiatic mangrove</name>
    <dbReference type="NCBI Taxonomy" id="61149"/>
    <lineage>
        <taxon>Eukaryota</taxon>
        <taxon>Viridiplantae</taxon>
        <taxon>Streptophyta</taxon>
        <taxon>Embryophyta</taxon>
        <taxon>Tracheophyta</taxon>
        <taxon>Spermatophyta</taxon>
        <taxon>Magnoliopsida</taxon>
        <taxon>eudicotyledons</taxon>
        <taxon>Gunneridae</taxon>
        <taxon>Pentapetalae</taxon>
        <taxon>rosids</taxon>
        <taxon>fabids</taxon>
        <taxon>Malpighiales</taxon>
        <taxon>Rhizophoraceae</taxon>
        <taxon>Rhizophora</taxon>
    </lineage>
</organism>
<sequence length="28" mass="3115">MANGLLKKVGKHQLLRVIRRGTCNLVPV</sequence>